<accession>A0A5P1F954</accession>
<keyword evidence="7" id="KW-1185">Reference proteome</keyword>
<dbReference type="Gramene" id="ONK73279">
    <property type="protein sequence ID" value="ONK73279"/>
    <property type="gene ID" value="A4U43_C04F29280"/>
</dbReference>
<dbReference type="GO" id="GO:0006355">
    <property type="term" value="P:regulation of DNA-templated transcription"/>
    <property type="evidence" value="ECO:0007669"/>
    <property type="project" value="InterPro"/>
</dbReference>
<dbReference type="SUPFAM" id="SSF101941">
    <property type="entry name" value="NAC domain"/>
    <property type="match status" value="1"/>
</dbReference>
<evidence type="ECO:0000256" key="1">
    <source>
        <dbReference type="ARBA" id="ARBA00023015"/>
    </source>
</evidence>
<feature type="domain" description="NAC" evidence="5">
    <location>
        <begin position="4"/>
        <end position="154"/>
    </location>
</feature>
<dbReference type="Pfam" id="PF02365">
    <property type="entry name" value="NAM"/>
    <property type="match status" value="1"/>
</dbReference>
<name>A0A5P1F954_ASPOF</name>
<dbReference type="EMBL" id="CM007384">
    <property type="protein sequence ID" value="ONK73279.1"/>
    <property type="molecule type" value="Genomic_DNA"/>
</dbReference>
<gene>
    <name evidence="6" type="ORF">A4U43_C04F29280</name>
</gene>
<sequence>MTSLPPGFQFFPSDEELVIHFLYRKALGHRDIIPSLDLYTHDPWELDGKALQGGNYWYFFSQKARNRATGPSGCWDSEADDEPVTSGRENVGVKKTFAFYADGIKTSWVMHEYHLLQRVDRDGSTSSNGRRSSRRKGNPRMGDNKWVICRVYDSSYDSDQLRLYEEGMELSCLDEAFLSLDDDLDDISWPN</sequence>
<evidence type="ECO:0000259" key="5">
    <source>
        <dbReference type="PROSITE" id="PS51005"/>
    </source>
</evidence>
<dbReference type="GO" id="GO:0043067">
    <property type="term" value="P:regulation of programmed cell death"/>
    <property type="evidence" value="ECO:0007669"/>
    <property type="project" value="EnsemblPlants"/>
</dbReference>
<keyword evidence="2" id="KW-0238">DNA-binding</keyword>
<dbReference type="GO" id="GO:0010089">
    <property type="term" value="P:xylem development"/>
    <property type="evidence" value="ECO:0007669"/>
    <property type="project" value="EnsemblPlants"/>
</dbReference>
<evidence type="ECO:0000256" key="4">
    <source>
        <dbReference type="ARBA" id="ARBA00023242"/>
    </source>
</evidence>
<dbReference type="InterPro" id="IPR003441">
    <property type="entry name" value="NAC-dom"/>
</dbReference>
<evidence type="ECO:0000256" key="3">
    <source>
        <dbReference type="ARBA" id="ARBA00023163"/>
    </source>
</evidence>
<dbReference type="PANTHER" id="PTHR31719">
    <property type="entry name" value="NAC TRANSCRIPTION FACTOR 56"/>
    <property type="match status" value="1"/>
</dbReference>
<keyword evidence="3" id="KW-0804">Transcription</keyword>
<dbReference type="InterPro" id="IPR036093">
    <property type="entry name" value="NAC_dom_sf"/>
</dbReference>
<protein>
    <recommendedName>
        <fullName evidence="5">NAC domain-containing protein</fullName>
    </recommendedName>
</protein>
<dbReference type="PROSITE" id="PS51005">
    <property type="entry name" value="NAC"/>
    <property type="match status" value="1"/>
</dbReference>
<dbReference type="OMA" id="VGMKRYL"/>
<dbReference type="AlphaFoldDB" id="A0A5P1F954"/>
<evidence type="ECO:0000313" key="7">
    <source>
        <dbReference type="Proteomes" id="UP000243459"/>
    </source>
</evidence>
<keyword evidence="4" id="KW-0539">Nucleus</keyword>
<evidence type="ECO:0000256" key="2">
    <source>
        <dbReference type="ARBA" id="ARBA00023125"/>
    </source>
</evidence>
<dbReference type="Gene3D" id="2.170.150.80">
    <property type="entry name" value="NAC domain"/>
    <property type="match status" value="1"/>
</dbReference>
<dbReference type="GO" id="GO:0003677">
    <property type="term" value="F:DNA binding"/>
    <property type="evidence" value="ECO:0007669"/>
    <property type="project" value="UniProtKB-KW"/>
</dbReference>
<evidence type="ECO:0000313" key="6">
    <source>
        <dbReference type="EMBL" id="ONK73279.1"/>
    </source>
</evidence>
<keyword evidence="1" id="KW-0805">Transcription regulation</keyword>
<dbReference type="OrthoDB" id="1877845at2759"/>
<dbReference type="GO" id="GO:0048367">
    <property type="term" value="P:shoot system development"/>
    <property type="evidence" value="ECO:0007669"/>
    <property type="project" value="EnsemblPlants"/>
</dbReference>
<organism evidence="6 7">
    <name type="scientific">Asparagus officinalis</name>
    <name type="common">Garden asparagus</name>
    <dbReference type="NCBI Taxonomy" id="4686"/>
    <lineage>
        <taxon>Eukaryota</taxon>
        <taxon>Viridiplantae</taxon>
        <taxon>Streptophyta</taxon>
        <taxon>Embryophyta</taxon>
        <taxon>Tracheophyta</taxon>
        <taxon>Spermatophyta</taxon>
        <taxon>Magnoliopsida</taxon>
        <taxon>Liliopsida</taxon>
        <taxon>Asparagales</taxon>
        <taxon>Asparagaceae</taxon>
        <taxon>Asparagoideae</taxon>
        <taxon>Asparagus</taxon>
    </lineage>
</organism>
<reference evidence="7" key="1">
    <citation type="journal article" date="2017" name="Nat. Commun.">
        <title>The asparagus genome sheds light on the origin and evolution of a young Y chromosome.</title>
        <authorList>
            <person name="Harkess A."/>
            <person name="Zhou J."/>
            <person name="Xu C."/>
            <person name="Bowers J.E."/>
            <person name="Van der Hulst R."/>
            <person name="Ayyampalayam S."/>
            <person name="Mercati F."/>
            <person name="Riccardi P."/>
            <person name="McKain M.R."/>
            <person name="Kakrana A."/>
            <person name="Tang H."/>
            <person name="Ray J."/>
            <person name="Groenendijk J."/>
            <person name="Arikit S."/>
            <person name="Mathioni S.M."/>
            <person name="Nakano M."/>
            <person name="Shan H."/>
            <person name="Telgmann-Rauber A."/>
            <person name="Kanno A."/>
            <person name="Yue Z."/>
            <person name="Chen H."/>
            <person name="Li W."/>
            <person name="Chen Y."/>
            <person name="Xu X."/>
            <person name="Zhang Y."/>
            <person name="Luo S."/>
            <person name="Chen H."/>
            <person name="Gao J."/>
            <person name="Mao Z."/>
            <person name="Pires J.C."/>
            <person name="Luo M."/>
            <person name="Kudrna D."/>
            <person name="Wing R.A."/>
            <person name="Meyers B.C."/>
            <person name="Yi K."/>
            <person name="Kong H."/>
            <person name="Lavrijsen P."/>
            <person name="Sunseri F."/>
            <person name="Falavigna A."/>
            <person name="Ye Y."/>
            <person name="Leebens-Mack J.H."/>
            <person name="Chen G."/>
        </authorList>
    </citation>
    <scope>NUCLEOTIDE SEQUENCE [LARGE SCALE GENOMIC DNA]</scope>
    <source>
        <strain evidence="7">cv. DH0086</strain>
    </source>
</reference>
<dbReference type="PANTHER" id="PTHR31719:SF134">
    <property type="entry name" value="NAC DOMAIN-CONTAINING PROTEIN 104"/>
    <property type="match status" value="1"/>
</dbReference>
<proteinExistence type="predicted"/>
<dbReference type="Proteomes" id="UP000243459">
    <property type="component" value="Chromosome 4"/>
</dbReference>